<dbReference type="Gene3D" id="3.90.470.20">
    <property type="entry name" value="4'-phosphopantetheinyl transferase domain"/>
    <property type="match status" value="1"/>
</dbReference>
<keyword evidence="6" id="KW-0443">Lipid metabolism</keyword>
<keyword evidence="4" id="KW-0276">Fatty acid metabolism</keyword>
<keyword evidence="5" id="KW-0460">Magnesium</keyword>
<dbReference type="HAMAP" id="MF_00101">
    <property type="entry name" value="AcpS"/>
    <property type="match status" value="1"/>
</dbReference>
<evidence type="ECO:0000313" key="9">
    <source>
        <dbReference type="EMBL" id="KAF9153179.1"/>
    </source>
</evidence>
<dbReference type="InterPro" id="IPR002582">
    <property type="entry name" value="ACPS"/>
</dbReference>
<evidence type="ECO:0000259" key="8">
    <source>
        <dbReference type="Pfam" id="PF01648"/>
    </source>
</evidence>
<proteinExistence type="inferred from homology"/>
<dbReference type="NCBIfam" id="TIGR00516">
    <property type="entry name" value="acpS"/>
    <property type="match status" value="1"/>
</dbReference>
<dbReference type="InterPro" id="IPR037143">
    <property type="entry name" value="4-PPantetheinyl_Trfase_dom_sf"/>
</dbReference>
<keyword evidence="3" id="KW-0479">Metal-binding</keyword>
<evidence type="ECO:0000313" key="10">
    <source>
        <dbReference type="Proteomes" id="UP000748756"/>
    </source>
</evidence>
<protein>
    <recommendedName>
        <fullName evidence="8">4'-phosphopantetheinyl transferase domain-containing protein</fullName>
    </recommendedName>
</protein>
<evidence type="ECO:0000256" key="5">
    <source>
        <dbReference type="ARBA" id="ARBA00022842"/>
    </source>
</evidence>
<keyword evidence="10" id="KW-1185">Reference proteome</keyword>
<evidence type="ECO:0000256" key="2">
    <source>
        <dbReference type="ARBA" id="ARBA00022679"/>
    </source>
</evidence>
<keyword evidence="2" id="KW-0808">Transferase</keyword>
<feature type="domain" description="4'-phosphopantetheinyl transferase" evidence="8">
    <location>
        <begin position="5"/>
        <end position="97"/>
    </location>
</feature>
<gene>
    <name evidence="9" type="ORF">BG015_003927</name>
</gene>
<dbReference type="GO" id="GO:0008897">
    <property type="term" value="F:holo-[acyl-carrier-protein] synthase activity"/>
    <property type="evidence" value="ECO:0007669"/>
    <property type="project" value="InterPro"/>
</dbReference>
<evidence type="ECO:0000256" key="1">
    <source>
        <dbReference type="ARBA" id="ARBA00022516"/>
    </source>
</evidence>
<dbReference type="GO" id="GO:0006633">
    <property type="term" value="P:fatty acid biosynthetic process"/>
    <property type="evidence" value="ECO:0007669"/>
    <property type="project" value="UniProtKB-KW"/>
</dbReference>
<organism evidence="9 10">
    <name type="scientific">Linnemannia schmuckeri</name>
    <dbReference type="NCBI Taxonomy" id="64567"/>
    <lineage>
        <taxon>Eukaryota</taxon>
        <taxon>Fungi</taxon>
        <taxon>Fungi incertae sedis</taxon>
        <taxon>Mucoromycota</taxon>
        <taxon>Mortierellomycotina</taxon>
        <taxon>Mortierellomycetes</taxon>
        <taxon>Mortierellales</taxon>
        <taxon>Mortierellaceae</taxon>
        <taxon>Linnemannia</taxon>
    </lineage>
</organism>
<keyword evidence="1" id="KW-0444">Lipid biosynthesis</keyword>
<dbReference type="NCBIfam" id="TIGR00556">
    <property type="entry name" value="pantethn_trn"/>
    <property type="match status" value="1"/>
</dbReference>
<evidence type="ECO:0000256" key="7">
    <source>
        <dbReference type="ARBA" id="ARBA00023160"/>
    </source>
</evidence>
<dbReference type="SUPFAM" id="SSF56214">
    <property type="entry name" value="4'-phosphopantetheinyl transferase"/>
    <property type="match status" value="1"/>
</dbReference>
<dbReference type="InterPro" id="IPR004568">
    <property type="entry name" value="Ppantetheine-prot_Trfase_dom"/>
</dbReference>
<accession>A0A9P5S4D6</accession>
<dbReference type="AlphaFoldDB" id="A0A9P5S4D6"/>
<sequence length="140" mass="15949">MGVLGIGIDILHLPRLKQVLSRRPDRFLTRVLTKAELVDFEKLKTELNGDVDHDKAIRFVGVRWALKEATYKAMTPRHKLTWQDVTIYKDQGKPCLDIPEKEKFGIGTAHCSVSHDGEYLVAQVLFESPELPSQHPHNLP</sequence>
<dbReference type="InterPro" id="IPR008278">
    <property type="entry name" value="4-PPantetheinyl_Trfase_dom"/>
</dbReference>
<dbReference type="Proteomes" id="UP000748756">
    <property type="component" value="Unassembled WGS sequence"/>
</dbReference>
<evidence type="ECO:0000256" key="6">
    <source>
        <dbReference type="ARBA" id="ARBA00023098"/>
    </source>
</evidence>
<name>A0A9P5S4D6_9FUNG</name>
<dbReference type="EMBL" id="JAAAUQ010000191">
    <property type="protein sequence ID" value="KAF9153179.1"/>
    <property type="molecule type" value="Genomic_DNA"/>
</dbReference>
<dbReference type="GO" id="GO:0000287">
    <property type="term" value="F:magnesium ion binding"/>
    <property type="evidence" value="ECO:0007669"/>
    <property type="project" value="InterPro"/>
</dbReference>
<evidence type="ECO:0000256" key="3">
    <source>
        <dbReference type="ARBA" id="ARBA00022723"/>
    </source>
</evidence>
<dbReference type="Pfam" id="PF01648">
    <property type="entry name" value="ACPS"/>
    <property type="match status" value="1"/>
</dbReference>
<keyword evidence="7" id="KW-0275">Fatty acid biosynthesis</keyword>
<comment type="caution">
    <text evidence="9">The sequence shown here is derived from an EMBL/GenBank/DDBJ whole genome shotgun (WGS) entry which is preliminary data.</text>
</comment>
<reference evidence="9" key="1">
    <citation type="journal article" date="2020" name="Fungal Divers.">
        <title>Resolving the Mortierellaceae phylogeny through synthesis of multi-gene phylogenetics and phylogenomics.</title>
        <authorList>
            <person name="Vandepol N."/>
            <person name="Liber J."/>
            <person name="Desiro A."/>
            <person name="Na H."/>
            <person name="Kennedy M."/>
            <person name="Barry K."/>
            <person name="Grigoriev I.V."/>
            <person name="Miller A.N."/>
            <person name="O'Donnell K."/>
            <person name="Stajich J.E."/>
            <person name="Bonito G."/>
        </authorList>
    </citation>
    <scope>NUCLEOTIDE SEQUENCE</scope>
    <source>
        <strain evidence="9">NRRL 6426</strain>
    </source>
</reference>
<dbReference type="OrthoDB" id="15433at2759"/>
<evidence type="ECO:0000256" key="4">
    <source>
        <dbReference type="ARBA" id="ARBA00022832"/>
    </source>
</evidence>